<feature type="domain" description="Acyl-CoA oxidase/dehydrogenase middle" evidence="7">
    <location>
        <begin position="125"/>
        <end position="205"/>
    </location>
</feature>
<dbReference type="SUPFAM" id="SSF47203">
    <property type="entry name" value="Acyl-CoA dehydrogenase C-terminal domain-like"/>
    <property type="match status" value="1"/>
</dbReference>
<evidence type="ECO:0000313" key="10">
    <source>
        <dbReference type="Proteomes" id="UP000301751"/>
    </source>
</evidence>
<dbReference type="InterPro" id="IPR006091">
    <property type="entry name" value="Acyl-CoA_Oxase/DH_mid-dom"/>
</dbReference>
<evidence type="ECO:0000259" key="6">
    <source>
        <dbReference type="Pfam" id="PF00441"/>
    </source>
</evidence>
<dbReference type="EMBL" id="BJCL01000002">
    <property type="protein sequence ID" value="GCL62250.1"/>
    <property type="molecule type" value="Genomic_DNA"/>
</dbReference>
<dbReference type="Proteomes" id="UP000301751">
    <property type="component" value="Unassembled WGS sequence"/>
</dbReference>
<comment type="cofactor">
    <cofactor evidence="1">
        <name>FAD</name>
        <dbReference type="ChEBI" id="CHEBI:57692"/>
    </cofactor>
</comment>
<keyword evidence="4" id="KW-0274">FAD</keyword>
<comment type="caution">
    <text evidence="9">The sequence shown here is derived from an EMBL/GenBank/DDBJ whole genome shotgun (WGS) entry which is preliminary data.</text>
</comment>
<dbReference type="InterPro" id="IPR037069">
    <property type="entry name" value="AcylCoA_DH/ox_N_sf"/>
</dbReference>
<dbReference type="GO" id="GO:0050660">
    <property type="term" value="F:flavin adenine dinucleotide binding"/>
    <property type="evidence" value="ECO:0007669"/>
    <property type="project" value="InterPro"/>
</dbReference>
<evidence type="ECO:0000259" key="8">
    <source>
        <dbReference type="Pfam" id="PF02771"/>
    </source>
</evidence>
<keyword evidence="5" id="KW-0560">Oxidoreductase</keyword>
<dbReference type="InterPro" id="IPR009100">
    <property type="entry name" value="AcylCoA_DH/oxidase_NM_dom_sf"/>
</dbReference>
<dbReference type="PANTHER" id="PTHR43884">
    <property type="entry name" value="ACYL-COA DEHYDROGENASE"/>
    <property type="match status" value="1"/>
</dbReference>
<dbReference type="Pfam" id="PF02770">
    <property type="entry name" value="Acyl-CoA_dh_M"/>
    <property type="match status" value="1"/>
</dbReference>
<evidence type="ECO:0000256" key="5">
    <source>
        <dbReference type="ARBA" id="ARBA00023002"/>
    </source>
</evidence>
<dbReference type="SUPFAM" id="SSF56645">
    <property type="entry name" value="Acyl-CoA dehydrogenase NM domain-like"/>
    <property type="match status" value="1"/>
</dbReference>
<feature type="domain" description="Acyl-CoA dehydrogenase/oxidase C-terminal" evidence="6">
    <location>
        <begin position="221"/>
        <end position="358"/>
    </location>
</feature>
<dbReference type="OrthoDB" id="9770681at2"/>
<dbReference type="Gene3D" id="1.10.540.10">
    <property type="entry name" value="Acyl-CoA dehydrogenase/oxidase, N-terminal domain"/>
    <property type="match status" value="1"/>
</dbReference>
<dbReference type="RefSeq" id="WP_137731978.1">
    <property type="nucleotide sequence ID" value="NZ_BJCL01000002.1"/>
</dbReference>
<dbReference type="InterPro" id="IPR046373">
    <property type="entry name" value="Acyl-CoA_Oxase/DH_mid-dom_sf"/>
</dbReference>
<evidence type="ECO:0000256" key="2">
    <source>
        <dbReference type="ARBA" id="ARBA00009347"/>
    </source>
</evidence>
<proteinExistence type="inferred from homology"/>
<reference evidence="10" key="1">
    <citation type="submission" date="2019-03" db="EMBL/GenBank/DDBJ databases">
        <title>Aquabacterium pictum sp.nov., the first bacteriochlorophyll a-containing freshwater bacterium in the genus Aquabacterium of the class Betaproteobacteria.</title>
        <authorList>
            <person name="Hirose S."/>
            <person name="Tank M."/>
            <person name="Hara E."/>
            <person name="Tamaki H."/>
            <person name="Takaichi S."/>
            <person name="Haruta S."/>
            <person name="Hanada S."/>
        </authorList>
    </citation>
    <scope>NUCLEOTIDE SEQUENCE [LARGE SCALE GENOMIC DNA]</scope>
    <source>
        <strain evidence="10">W35</strain>
    </source>
</reference>
<name>A0A480ANB5_9BURK</name>
<comment type="similarity">
    <text evidence="2">Belongs to the acyl-CoA dehydrogenase family.</text>
</comment>
<accession>A0A480ANB5</accession>
<dbReference type="InterPro" id="IPR013786">
    <property type="entry name" value="AcylCoA_DH/ox_N"/>
</dbReference>
<dbReference type="InterPro" id="IPR036250">
    <property type="entry name" value="AcylCo_DH-like_C"/>
</dbReference>
<feature type="domain" description="Acyl-CoA dehydrogenase/oxidase N-terminal" evidence="8">
    <location>
        <begin position="6"/>
        <end position="116"/>
    </location>
</feature>
<dbReference type="InterPro" id="IPR009075">
    <property type="entry name" value="AcylCo_DH/oxidase_C"/>
</dbReference>
<gene>
    <name evidence="9" type="ORF">AQPW35_13310</name>
</gene>
<evidence type="ECO:0000256" key="1">
    <source>
        <dbReference type="ARBA" id="ARBA00001974"/>
    </source>
</evidence>
<evidence type="ECO:0000259" key="7">
    <source>
        <dbReference type="Pfam" id="PF02770"/>
    </source>
</evidence>
<dbReference type="Gene3D" id="2.40.110.10">
    <property type="entry name" value="Butyryl-CoA Dehydrogenase, subunit A, domain 2"/>
    <property type="match status" value="1"/>
</dbReference>
<evidence type="ECO:0000256" key="3">
    <source>
        <dbReference type="ARBA" id="ARBA00022630"/>
    </source>
</evidence>
<protein>
    <submittedName>
        <fullName evidence="9">Pimeloyl-CoA dehydrogenase small subunit</fullName>
    </submittedName>
</protein>
<dbReference type="AlphaFoldDB" id="A0A480ANB5"/>
<keyword evidence="3" id="KW-0285">Flavoprotein</keyword>
<evidence type="ECO:0000256" key="4">
    <source>
        <dbReference type="ARBA" id="ARBA00022827"/>
    </source>
</evidence>
<dbReference type="Pfam" id="PF00441">
    <property type="entry name" value="Acyl-CoA_dh_1"/>
    <property type="match status" value="1"/>
</dbReference>
<dbReference type="PANTHER" id="PTHR43884:SF20">
    <property type="entry name" value="ACYL-COA DEHYDROGENASE FADE28"/>
    <property type="match status" value="1"/>
</dbReference>
<evidence type="ECO:0000313" key="9">
    <source>
        <dbReference type="EMBL" id="GCL62250.1"/>
    </source>
</evidence>
<keyword evidence="10" id="KW-1185">Reference proteome</keyword>
<organism evidence="9 10">
    <name type="scientific">Pseudaquabacterium pictum</name>
    <dbReference type="NCBI Taxonomy" id="2315236"/>
    <lineage>
        <taxon>Bacteria</taxon>
        <taxon>Pseudomonadati</taxon>
        <taxon>Pseudomonadota</taxon>
        <taxon>Betaproteobacteria</taxon>
        <taxon>Burkholderiales</taxon>
        <taxon>Sphaerotilaceae</taxon>
        <taxon>Pseudaquabacterium</taxon>
    </lineage>
</organism>
<dbReference type="GO" id="GO:0003995">
    <property type="term" value="F:acyl-CoA dehydrogenase activity"/>
    <property type="evidence" value="ECO:0007669"/>
    <property type="project" value="TreeGrafter"/>
</dbReference>
<dbReference type="Gene3D" id="1.20.140.10">
    <property type="entry name" value="Butyryl-CoA Dehydrogenase, subunit A, domain 3"/>
    <property type="match status" value="1"/>
</dbReference>
<sequence length="377" mass="39759">MDFDFSDDQISLRDAVAKWVDKGFDFSRRHAIAKAGGKTRDVYNELAELGLTGLAVPEAQGGLGFGPVEAMVVMEELGRGLVNAPYAAGALVAPALLAAAPDAVQSAWLPKIASAEALVVLAHQERSARYRLHHVTTTATQQGGAWVLSGQKSVVPAADEADAFIVPARIAGAADATTGIGLFLVAQGAAGATVSAYPTQDGARAGELKLAGATATLITEDGFAVLEQAVDIGIAAACAEGVGAMDKMTALTVDYMNTRKQFGVTLATFQALRHKIADVKMQLELGRSMSYYASLKLGEPAPQRRRAISQAKVQLGQSMRFVGQQCTQIHGGIGVTDEYISSHYFKRLTMLEMAYGDTLHHLGEVSCRMTETAGVFA</sequence>
<dbReference type="Pfam" id="PF02771">
    <property type="entry name" value="Acyl-CoA_dh_N"/>
    <property type="match status" value="1"/>
</dbReference>
<dbReference type="CDD" id="cd00567">
    <property type="entry name" value="ACAD"/>
    <property type="match status" value="1"/>
</dbReference>